<evidence type="ECO:0008006" key="3">
    <source>
        <dbReference type="Google" id="ProtNLM"/>
    </source>
</evidence>
<dbReference type="OrthoDB" id="4417529at2759"/>
<dbReference type="AlphaFoldDB" id="A0A9P4M6S4"/>
<keyword evidence="2" id="KW-1185">Reference proteome</keyword>
<organism evidence="1 2">
    <name type="scientific">Rhizodiscina lignyota</name>
    <dbReference type="NCBI Taxonomy" id="1504668"/>
    <lineage>
        <taxon>Eukaryota</taxon>
        <taxon>Fungi</taxon>
        <taxon>Dikarya</taxon>
        <taxon>Ascomycota</taxon>
        <taxon>Pezizomycotina</taxon>
        <taxon>Dothideomycetes</taxon>
        <taxon>Pleosporomycetidae</taxon>
        <taxon>Aulographales</taxon>
        <taxon>Rhizodiscinaceae</taxon>
        <taxon>Rhizodiscina</taxon>
    </lineage>
</organism>
<accession>A0A9P4M6S4</accession>
<proteinExistence type="predicted"/>
<dbReference type="Proteomes" id="UP000799772">
    <property type="component" value="Unassembled WGS sequence"/>
</dbReference>
<name>A0A9P4M6S4_9PEZI</name>
<gene>
    <name evidence="1" type="ORF">NA57DRAFT_78228</name>
</gene>
<reference evidence="1" key="1">
    <citation type="journal article" date="2020" name="Stud. Mycol.">
        <title>101 Dothideomycetes genomes: a test case for predicting lifestyles and emergence of pathogens.</title>
        <authorList>
            <person name="Haridas S."/>
            <person name="Albert R."/>
            <person name="Binder M."/>
            <person name="Bloem J."/>
            <person name="Labutti K."/>
            <person name="Salamov A."/>
            <person name="Andreopoulos B."/>
            <person name="Baker S."/>
            <person name="Barry K."/>
            <person name="Bills G."/>
            <person name="Bluhm B."/>
            <person name="Cannon C."/>
            <person name="Castanera R."/>
            <person name="Culley D."/>
            <person name="Daum C."/>
            <person name="Ezra D."/>
            <person name="Gonzalez J."/>
            <person name="Henrissat B."/>
            <person name="Kuo A."/>
            <person name="Liang C."/>
            <person name="Lipzen A."/>
            <person name="Lutzoni F."/>
            <person name="Magnuson J."/>
            <person name="Mondo S."/>
            <person name="Nolan M."/>
            <person name="Ohm R."/>
            <person name="Pangilinan J."/>
            <person name="Park H.-J."/>
            <person name="Ramirez L."/>
            <person name="Alfaro M."/>
            <person name="Sun H."/>
            <person name="Tritt A."/>
            <person name="Yoshinaga Y."/>
            <person name="Zwiers L.-H."/>
            <person name="Turgeon B."/>
            <person name="Goodwin S."/>
            <person name="Spatafora J."/>
            <person name="Crous P."/>
            <person name="Grigoriev I."/>
        </authorList>
    </citation>
    <scope>NUCLEOTIDE SEQUENCE</scope>
    <source>
        <strain evidence="1">CBS 133067</strain>
    </source>
</reference>
<sequence length="419" mass="46720">MSSIKLSFQFSNTFPTSDERVPLFLRNTGVAGALSVQDGNGRIDTIKLVLKGKVTNAVQSGPSGLNESRSLVIQQTLLNLVDVQDAAFGLPSEDGTWRQYPFDFCFSKRCHGRKCDGQPIVLQTCNPSLPSSLDVTSGPRASEWKIETTTSSRVSYEIQAWAFLDDVVQAATSQEIRLYDPPCVPPPPMILEHFRGEFTPRQEKKIMKGMLKSTGKLAIAVSEPTPAEIQHGNGLVQTDLPIRLEICDRKGLPSRLEMRVKSTLHGSTFISSEKMKEMPSRYHVIKSPTIQEVKTKARTFTQKLNVACRWQKDERGTWYQQMTVPLPLVANQTPPPTFKSAVVARRYSVSLRIEVSDGVNATFDLKVPVQILYSTGEEEDDPDLQTSLNGTRIEDLTNALDDLVLRSRPPAEQLPLYVR</sequence>
<evidence type="ECO:0000313" key="1">
    <source>
        <dbReference type="EMBL" id="KAF2096627.1"/>
    </source>
</evidence>
<protein>
    <recommendedName>
        <fullName evidence="3">Arrestin-like N-terminal domain-containing protein</fullName>
    </recommendedName>
</protein>
<evidence type="ECO:0000313" key="2">
    <source>
        <dbReference type="Proteomes" id="UP000799772"/>
    </source>
</evidence>
<comment type="caution">
    <text evidence="1">The sequence shown here is derived from an EMBL/GenBank/DDBJ whole genome shotgun (WGS) entry which is preliminary data.</text>
</comment>
<dbReference type="EMBL" id="ML978129">
    <property type="protein sequence ID" value="KAF2096627.1"/>
    <property type="molecule type" value="Genomic_DNA"/>
</dbReference>